<comment type="caution">
    <text evidence="2">The sequence shown here is derived from an EMBL/GenBank/DDBJ whole genome shotgun (WGS) entry which is preliminary data.</text>
</comment>
<protein>
    <submittedName>
        <fullName evidence="2">Uncharacterized protein</fullName>
    </submittedName>
</protein>
<evidence type="ECO:0000313" key="2">
    <source>
        <dbReference type="EMBL" id="RVU39017.1"/>
    </source>
</evidence>
<name>A0A3S2VSV4_9PROT</name>
<reference evidence="3" key="1">
    <citation type="submission" date="2019-01" db="EMBL/GenBank/DDBJ databases">
        <title>Gri0909 isolated from a small marine red alga.</title>
        <authorList>
            <person name="Kim J."/>
            <person name="Jeong S.E."/>
            <person name="Jeon C.O."/>
        </authorList>
    </citation>
    <scope>NUCLEOTIDE SEQUENCE [LARGE SCALE GENOMIC DNA]</scope>
    <source>
        <strain evidence="3">Gri0909</strain>
    </source>
</reference>
<feature type="region of interest" description="Disordered" evidence="1">
    <location>
        <begin position="1"/>
        <end position="39"/>
    </location>
</feature>
<dbReference type="AlphaFoldDB" id="A0A3S2VSV4"/>
<proteinExistence type="predicted"/>
<evidence type="ECO:0000256" key="1">
    <source>
        <dbReference type="SAM" id="MobiDB-lite"/>
    </source>
</evidence>
<keyword evidence="3" id="KW-1185">Reference proteome</keyword>
<accession>A0A3S2VSV4</accession>
<evidence type="ECO:0000313" key="3">
    <source>
        <dbReference type="Proteomes" id="UP000287447"/>
    </source>
</evidence>
<gene>
    <name evidence="2" type="ORF">EOI86_07100</name>
</gene>
<organism evidence="2 3">
    <name type="scientific">Hwanghaeella grinnelliae</name>
    <dbReference type="NCBI Taxonomy" id="2500179"/>
    <lineage>
        <taxon>Bacteria</taxon>
        <taxon>Pseudomonadati</taxon>
        <taxon>Pseudomonadota</taxon>
        <taxon>Alphaproteobacteria</taxon>
        <taxon>Rhodospirillales</taxon>
        <taxon>Rhodospirillaceae</taxon>
        <taxon>Hwanghaeella</taxon>
    </lineage>
</organism>
<dbReference type="RefSeq" id="WP_127764389.1">
    <property type="nucleotide sequence ID" value="NZ_SADE01000001.1"/>
</dbReference>
<sequence length="217" mass="23485">MNRDKHVPTPPLDPNAGMSLAEPSVPLVERNPESEPGLGAEMADYTLTVPEDLADIGIEPDTEHPLYKSAAAWARERQLSQHDFDELAAGFYRNLAEDAKRDQESEQAERKSFIDAFAPVAMQGRDDDAALEAARRNARPVVDWAAGLLAPAIRQNPDLGQMLEEVFSFADGVALMRAVKSAIGEKTPGPQPTPSGMPKPRSAEEVLYGATTPARGL</sequence>
<feature type="region of interest" description="Disordered" evidence="1">
    <location>
        <begin position="184"/>
        <end position="217"/>
    </location>
</feature>
<dbReference type="EMBL" id="SADE01000001">
    <property type="protein sequence ID" value="RVU39017.1"/>
    <property type="molecule type" value="Genomic_DNA"/>
</dbReference>
<dbReference type="Proteomes" id="UP000287447">
    <property type="component" value="Unassembled WGS sequence"/>
</dbReference>